<dbReference type="GO" id="GO:0036149">
    <property type="term" value="P:phosphatidylinositol acyl-chain remodeling"/>
    <property type="evidence" value="ECO:0007669"/>
    <property type="project" value="TreeGrafter"/>
</dbReference>
<evidence type="ECO:0000259" key="5">
    <source>
        <dbReference type="SMART" id="SM00563"/>
    </source>
</evidence>
<dbReference type="InterPro" id="IPR032098">
    <property type="entry name" value="Acyltransf_C"/>
</dbReference>
<dbReference type="OrthoDB" id="189226at2759"/>
<protein>
    <recommendedName>
        <fullName evidence="5">Phospholipid/glycerol acyltransferase domain-containing protein</fullName>
    </recommendedName>
</protein>
<dbReference type="SUPFAM" id="SSF69593">
    <property type="entry name" value="Glycerol-3-phosphate (1)-acyltransferase"/>
    <property type="match status" value="1"/>
</dbReference>
<dbReference type="GO" id="GO:0016746">
    <property type="term" value="F:acyltransferase activity"/>
    <property type="evidence" value="ECO:0007669"/>
    <property type="project" value="UniProtKB-KW"/>
</dbReference>
<proteinExistence type="inferred from homology"/>
<feature type="transmembrane region" description="Helical" evidence="4">
    <location>
        <begin position="223"/>
        <end position="246"/>
    </location>
</feature>
<organism evidence="6 7">
    <name type="scientific">Leucocoprinus leucothites</name>
    <dbReference type="NCBI Taxonomy" id="201217"/>
    <lineage>
        <taxon>Eukaryota</taxon>
        <taxon>Fungi</taxon>
        <taxon>Dikarya</taxon>
        <taxon>Basidiomycota</taxon>
        <taxon>Agaricomycotina</taxon>
        <taxon>Agaricomycetes</taxon>
        <taxon>Agaricomycetidae</taxon>
        <taxon>Agaricales</taxon>
        <taxon>Agaricineae</taxon>
        <taxon>Agaricaceae</taxon>
        <taxon>Leucocoprinus</taxon>
    </lineage>
</organism>
<feature type="transmembrane region" description="Helical" evidence="4">
    <location>
        <begin position="329"/>
        <end position="350"/>
    </location>
</feature>
<comment type="caution">
    <text evidence="6">The sequence shown here is derived from an EMBL/GenBank/DDBJ whole genome shotgun (WGS) entry which is preliminary data.</text>
</comment>
<dbReference type="PANTHER" id="PTHR10983:SF16">
    <property type="entry name" value="LYSOCARDIOLIPIN ACYLTRANSFERASE 1"/>
    <property type="match status" value="1"/>
</dbReference>
<dbReference type="Pfam" id="PF01553">
    <property type="entry name" value="Acyltransferase"/>
    <property type="match status" value="1"/>
</dbReference>
<dbReference type="EMBL" id="JAACJO010000007">
    <property type="protein sequence ID" value="KAF5355741.1"/>
    <property type="molecule type" value="Genomic_DNA"/>
</dbReference>
<feature type="domain" description="Phospholipid/glycerol acyltransferase" evidence="5">
    <location>
        <begin position="288"/>
        <end position="411"/>
    </location>
</feature>
<feature type="transmembrane region" description="Helical" evidence="4">
    <location>
        <begin position="178"/>
        <end position="202"/>
    </location>
</feature>
<dbReference type="CDD" id="cd07990">
    <property type="entry name" value="LPLAT_LCLAT1-like"/>
    <property type="match status" value="1"/>
</dbReference>
<dbReference type="AlphaFoldDB" id="A0A8H5DAL3"/>
<keyword evidence="4" id="KW-1133">Transmembrane helix</keyword>
<dbReference type="InterPro" id="IPR002123">
    <property type="entry name" value="Plipid/glycerol_acylTrfase"/>
</dbReference>
<feature type="transmembrane region" description="Helical" evidence="4">
    <location>
        <begin position="61"/>
        <end position="87"/>
    </location>
</feature>
<evidence type="ECO:0000256" key="3">
    <source>
        <dbReference type="ARBA" id="ARBA00023315"/>
    </source>
</evidence>
<keyword evidence="3" id="KW-0012">Acyltransferase</keyword>
<dbReference type="SMART" id="SM00563">
    <property type="entry name" value="PlsC"/>
    <property type="match status" value="1"/>
</dbReference>
<dbReference type="Pfam" id="PF16076">
    <property type="entry name" value="Acyltransf_C"/>
    <property type="match status" value="1"/>
</dbReference>
<evidence type="ECO:0000313" key="7">
    <source>
        <dbReference type="Proteomes" id="UP000559027"/>
    </source>
</evidence>
<evidence type="ECO:0000313" key="6">
    <source>
        <dbReference type="EMBL" id="KAF5355741.1"/>
    </source>
</evidence>
<name>A0A8H5DAL3_9AGAR</name>
<keyword evidence="4" id="KW-0812">Transmembrane</keyword>
<comment type="similarity">
    <text evidence="1">Belongs to the 1-acyl-sn-glycerol-3-phosphate acyltransferase family.</text>
</comment>
<evidence type="ECO:0000256" key="2">
    <source>
        <dbReference type="ARBA" id="ARBA00022679"/>
    </source>
</evidence>
<accession>A0A8H5DAL3</accession>
<sequence>MFFILISEMRKPEDAMKAAWCLQGFSTMFYVLFAVTIYVYIGNTVASPALLSLPTKWAKATWGIALPNFLILAFVLAIAVPIFSYLIGISAALFASWYTYGLAGFFWIHDTVHFEGRAGIYRRPAMFILSVLTIISGAFICIAGTYVSIKGMSSQPELYAIPISARPPTPWKQTFKSIAFVILWFFASIMINGTQFVFLLPIRLLPFRSARSLYYEGIRWTKGCLGCLLSAWIGVFVAVLMCQWFAPTKLRVTFETQGPGKFSKEDIKRAVVKNAQGEVVYLNLPTKFVLTANHQMYADWWYAWCLLYFIGPNGVHRHMFITLKKSLQWVPIAGWGMQFFNFIFLARSWAADRLQLASKLASLGKEARKEDRPFCFLLYPEGTLVSKDTRPVSKKFANKIGVPRKVVIQYLKQPDMKNTLLPRSTGLHYSIPPMGYGQNYYTLRSIFFNGVAPPAIHMHLRLFDVREGIPIGDLSSSVSSSGEAAKGAVEVDIPAEEKEKFDVWLRDLWREKDEAITKYYENGTLDTITDGSTALDIPLKLRRKREILDAFCFFFPAGFAYLLRRARH</sequence>
<feature type="transmembrane region" description="Helical" evidence="4">
    <location>
        <begin position="127"/>
        <end position="149"/>
    </location>
</feature>
<gene>
    <name evidence="6" type="ORF">D9756_003938</name>
</gene>
<evidence type="ECO:0000256" key="4">
    <source>
        <dbReference type="SAM" id="Phobius"/>
    </source>
</evidence>
<dbReference type="Proteomes" id="UP000559027">
    <property type="component" value="Unassembled WGS sequence"/>
</dbReference>
<keyword evidence="4" id="KW-0472">Membrane</keyword>
<keyword evidence="7" id="KW-1185">Reference proteome</keyword>
<reference evidence="6 7" key="1">
    <citation type="journal article" date="2020" name="ISME J.">
        <title>Uncovering the hidden diversity of litter-decomposition mechanisms in mushroom-forming fungi.</title>
        <authorList>
            <person name="Floudas D."/>
            <person name="Bentzer J."/>
            <person name="Ahren D."/>
            <person name="Johansson T."/>
            <person name="Persson P."/>
            <person name="Tunlid A."/>
        </authorList>
    </citation>
    <scope>NUCLEOTIDE SEQUENCE [LARGE SCALE GENOMIC DNA]</scope>
    <source>
        <strain evidence="6 7">CBS 146.42</strain>
    </source>
</reference>
<evidence type="ECO:0000256" key="1">
    <source>
        <dbReference type="ARBA" id="ARBA00008655"/>
    </source>
</evidence>
<dbReference type="GO" id="GO:0005783">
    <property type="term" value="C:endoplasmic reticulum"/>
    <property type="evidence" value="ECO:0007669"/>
    <property type="project" value="TreeGrafter"/>
</dbReference>
<dbReference type="PANTHER" id="PTHR10983">
    <property type="entry name" value="1-ACYLGLYCEROL-3-PHOSPHATE ACYLTRANSFERASE-RELATED"/>
    <property type="match status" value="1"/>
</dbReference>
<keyword evidence="2" id="KW-0808">Transferase</keyword>